<protein>
    <submittedName>
        <fullName evidence="1">Uncharacterized protein</fullName>
    </submittedName>
</protein>
<name>A0A174QVE8_9FIRM</name>
<reference evidence="1 2" key="1">
    <citation type="submission" date="2015-09" db="EMBL/GenBank/DDBJ databases">
        <authorList>
            <consortium name="Pathogen Informatics"/>
        </authorList>
    </citation>
    <scope>NUCLEOTIDE SEQUENCE [LARGE SCALE GENOMIC DNA]</scope>
    <source>
        <strain evidence="1 2">2789STDY5834885</strain>
    </source>
</reference>
<gene>
    <name evidence="1" type="ORF">ERS852498_02789</name>
</gene>
<dbReference type="Proteomes" id="UP000095709">
    <property type="component" value="Unassembled WGS sequence"/>
</dbReference>
<dbReference type="EMBL" id="CZAL01000016">
    <property type="protein sequence ID" value="CUP77243.1"/>
    <property type="molecule type" value="Genomic_DNA"/>
</dbReference>
<evidence type="ECO:0000313" key="1">
    <source>
        <dbReference type="EMBL" id="CUP77243.1"/>
    </source>
</evidence>
<evidence type="ECO:0000313" key="2">
    <source>
        <dbReference type="Proteomes" id="UP000095709"/>
    </source>
</evidence>
<dbReference type="RefSeq" id="WP_055267646.1">
    <property type="nucleotide sequence ID" value="NZ_CZAL01000016.1"/>
</dbReference>
<accession>A0A174QVE8</accession>
<dbReference type="AlphaFoldDB" id="A0A174QVE8"/>
<sequence>MRKNYEEISLQSDVFEAARKDFDRLLQKLFRTMENNESKEGSITLKVNVQTEKTPARDEHGVYFEAHKPTIEHVITTTVPLKDKANGKKNTGMNLVWDGGAWKIHPAVRARRGPEKHV</sequence>
<organism evidence="1 2">
    <name type="scientific">Fusicatenibacter saccharivorans</name>
    <dbReference type="NCBI Taxonomy" id="1150298"/>
    <lineage>
        <taxon>Bacteria</taxon>
        <taxon>Bacillati</taxon>
        <taxon>Bacillota</taxon>
        <taxon>Clostridia</taxon>
        <taxon>Lachnospirales</taxon>
        <taxon>Lachnospiraceae</taxon>
        <taxon>Fusicatenibacter</taxon>
    </lineage>
</organism>
<proteinExistence type="predicted"/>